<feature type="transmembrane region" description="Helical" evidence="6">
    <location>
        <begin position="107"/>
        <end position="125"/>
    </location>
</feature>
<dbReference type="PANTHER" id="PTHR13439">
    <property type="entry name" value="CT120 PROTEIN"/>
    <property type="match status" value="1"/>
</dbReference>
<sequence>MMIAAVLDSNYSDSWELSTTFSPYKTMLRLLFCIGVSALLRIEYLVAAAIVASFAPDWSQNKVRIFSVRVVSFTHATISSLGCLCSLLSDPNYFKEPYDYRTDSAQYVFLFSMGYFIYDLIDMYIHGEAPNSKEYFVHHSLVITAFTVILITGKLFGFAMIGLLVEVQTIFLHLRTMVRLAGCSKRGTTAYNALINANMLCLFLFRHIPVTYLLYVMLVKDEKTPLVLRTFLIGGLSFLSYHNTHLTISMIKADGFFGYEMQALDEDSVDPLVEENGLEGPFSTCFLRVVKKNSRMIYQVIECIRNFLLFFDSV</sequence>
<evidence type="ECO:0000256" key="2">
    <source>
        <dbReference type="ARBA" id="ARBA00022692"/>
    </source>
</evidence>
<evidence type="ECO:0000256" key="4">
    <source>
        <dbReference type="ARBA" id="ARBA00023136"/>
    </source>
</evidence>
<proteinExistence type="predicted"/>
<keyword evidence="2 5" id="KW-0812">Transmembrane</keyword>
<evidence type="ECO:0000259" key="7">
    <source>
        <dbReference type="PROSITE" id="PS50922"/>
    </source>
</evidence>
<accession>A0ABR1CPD2</accession>
<feature type="transmembrane region" description="Helical" evidence="6">
    <location>
        <begin position="30"/>
        <end position="54"/>
    </location>
</feature>
<feature type="domain" description="TLC" evidence="7">
    <location>
        <begin position="61"/>
        <end position="259"/>
    </location>
</feature>
<dbReference type="PANTHER" id="PTHR13439:SF19">
    <property type="entry name" value="TLC DOMAIN-CONTAINING PROTEIN"/>
    <property type="match status" value="1"/>
</dbReference>
<protein>
    <recommendedName>
        <fullName evidence="7">TLC domain-containing protein</fullName>
    </recommendedName>
</protein>
<comment type="subcellular location">
    <subcellularLocation>
        <location evidence="1">Membrane</location>
        <topology evidence="1">Multi-pass membrane protein</topology>
    </subcellularLocation>
</comment>
<comment type="caution">
    <text evidence="8">The sequence shown here is derived from an EMBL/GenBank/DDBJ whole genome shotgun (WGS) entry which is preliminary data.</text>
</comment>
<feature type="transmembrane region" description="Helical" evidence="6">
    <location>
        <begin position="226"/>
        <end position="242"/>
    </location>
</feature>
<evidence type="ECO:0000256" key="5">
    <source>
        <dbReference type="PROSITE-ProRule" id="PRU00205"/>
    </source>
</evidence>
<evidence type="ECO:0000256" key="1">
    <source>
        <dbReference type="ARBA" id="ARBA00004141"/>
    </source>
</evidence>
<dbReference type="EMBL" id="JAVFWL010000002">
    <property type="protein sequence ID" value="KAK6739061.1"/>
    <property type="molecule type" value="Genomic_DNA"/>
</dbReference>
<reference evidence="8 9" key="1">
    <citation type="submission" date="2023-08" db="EMBL/GenBank/DDBJ databases">
        <title>A Necator americanus chromosomal reference genome.</title>
        <authorList>
            <person name="Ilik V."/>
            <person name="Petrzelkova K.J."/>
            <person name="Pardy F."/>
            <person name="Fuh T."/>
            <person name="Niatou-Singa F.S."/>
            <person name="Gouil Q."/>
            <person name="Baker L."/>
            <person name="Ritchie M.E."/>
            <person name="Jex A.R."/>
            <person name="Gazzola D."/>
            <person name="Li H."/>
            <person name="Toshio Fujiwara R."/>
            <person name="Zhan B."/>
            <person name="Aroian R.V."/>
            <person name="Pafco B."/>
            <person name="Schwarz E.M."/>
        </authorList>
    </citation>
    <scope>NUCLEOTIDE SEQUENCE [LARGE SCALE GENOMIC DNA]</scope>
    <source>
        <strain evidence="8 9">Aroian</strain>
        <tissue evidence="8">Whole animal</tissue>
    </source>
</reference>
<dbReference type="Pfam" id="PF03798">
    <property type="entry name" value="TRAM_LAG1_CLN8"/>
    <property type="match status" value="1"/>
</dbReference>
<feature type="transmembrane region" description="Helical" evidence="6">
    <location>
        <begin position="145"/>
        <end position="172"/>
    </location>
</feature>
<dbReference type="Proteomes" id="UP001303046">
    <property type="component" value="Unassembled WGS sequence"/>
</dbReference>
<evidence type="ECO:0000313" key="8">
    <source>
        <dbReference type="EMBL" id="KAK6739061.1"/>
    </source>
</evidence>
<gene>
    <name evidence="8" type="primary">Necator_chrII.g8670</name>
    <name evidence="8" type="ORF">RB195_020875</name>
</gene>
<dbReference type="PROSITE" id="PS50922">
    <property type="entry name" value="TLC"/>
    <property type="match status" value="1"/>
</dbReference>
<evidence type="ECO:0000256" key="3">
    <source>
        <dbReference type="ARBA" id="ARBA00022989"/>
    </source>
</evidence>
<name>A0ABR1CPD2_NECAM</name>
<dbReference type="SMART" id="SM00724">
    <property type="entry name" value="TLC"/>
    <property type="match status" value="1"/>
</dbReference>
<dbReference type="InterPro" id="IPR050846">
    <property type="entry name" value="TLCD"/>
</dbReference>
<keyword evidence="3 6" id="KW-1133">Transmembrane helix</keyword>
<feature type="transmembrane region" description="Helical" evidence="6">
    <location>
        <begin position="193"/>
        <end position="214"/>
    </location>
</feature>
<organism evidence="8 9">
    <name type="scientific">Necator americanus</name>
    <name type="common">Human hookworm</name>
    <dbReference type="NCBI Taxonomy" id="51031"/>
    <lineage>
        <taxon>Eukaryota</taxon>
        <taxon>Metazoa</taxon>
        <taxon>Ecdysozoa</taxon>
        <taxon>Nematoda</taxon>
        <taxon>Chromadorea</taxon>
        <taxon>Rhabditida</taxon>
        <taxon>Rhabditina</taxon>
        <taxon>Rhabditomorpha</taxon>
        <taxon>Strongyloidea</taxon>
        <taxon>Ancylostomatidae</taxon>
        <taxon>Bunostominae</taxon>
        <taxon>Necator</taxon>
    </lineage>
</organism>
<dbReference type="InterPro" id="IPR006634">
    <property type="entry name" value="TLC-dom"/>
</dbReference>
<keyword evidence="4 5" id="KW-0472">Membrane</keyword>
<evidence type="ECO:0000256" key="6">
    <source>
        <dbReference type="SAM" id="Phobius"/>
    </source>
</evidence>
<feature type="transmembrane region" description="Helical" evidence="6">
    <location>
        <begin position="66"/>
        <end position="87"/>
    </location>
</feature>
<evidence type="ECO:0000313" key="9">
    <source>
        <dbReference type="Proteomes" id="UP001303046"/>
    </source>
</evidence>
<keyword evidence="9" id="KW-1185">Reference proteome</keyword>